<accession>A0A1Y2JUA8</accession>
<dbReference type="AlphaFoldDB" id="A0A1Y2JUA8"/>
<dbReference type="PANTHER" id="PTHR36513:SF1">
    <property type="entry name" value="TRANSMEMBRANE PROTEIN"/>
    <property type="match status" value="1"/>
</dbReference>
<reference evidence="1 2" key="1">
    <citation type="submission" date="2017-03" db="EMBL/GenBank/DDBJ databases">
        <title>Whole genome sequences of fourteen strains of Bradyrhizobium canariense and one strain of Bradyrhizobium japonicum isolated from Lupinus (Papilionoideae: Genisteae) species in Algeria.</title>
        <authorList>
            <person name="Crovadore J."/>
            <person name="Chekireb D."/>
            <person name="Brachmann A."/>
            <person name="Chablais R."/>
            <person name="Cochard B."/>
            <person name="Lefort F."/>
        </authorList>
    </citation>
    <scope>NUCLEOTIDE SEQUENCE [LARGE SCALE GENOMIC DNA]</scope>
    <source>
        <strain evidence="1 2">UBMA197</strain>
    </source>
</reference>
<sequence>MQSLHPEATVQFKNRIWPAFQDFVMRNRIFFALTCLVYLLPSTGWSQGTRTASGGDLGEASPIQVAADIFLALQSENLPAIRSYFAPALYEILAANQSKLADQLQGLSLPRSRTILAKAFAEPRFFFELQFSHDSLRGDPRARAVVAAGGQSNIVIGYNPELGVIDALAFRLDFRVFEKNRPTPVFGNDVDDPIMVNAAAQLGEQAAARARTVDFLFATTRQWDQSSFNEKPATKTAFGAVRVSVPNDRKVGSIRLPRLVPGPGLLPYQEKLDPGKHFVILKLGVSPKPVWSDIVRAAKKTEALVFVHGFNNTFDDAVYRAAQVFWDLQYKGLPVVYSWPSWGNAVDPISLARSYDYDRDNALTDGDNFLEFLRLLRDQLGIKKVHILSHSMGNFLVLNALRLIQTDNGKFGEWILAAPDVDQRQFKQFVPGVQGFVSGMTLYASSADRVLRESMRVARGTPRAGYVDGKPLVLPGIDTIDVTSMGDELLGLNHDTFASNRSLIDDIGLLLDGVRPPNRRLRQIRPVPEVPPTEYWKFVP</sequence>
<gene>
    <name evidence="1" type="ORF">BSZ19_13425</name>
</gene>
<organism evidence="1 2">
    <name type="scientific">Bradyrhizobium japonicum</name>
    <dbReference type="NCBI Taxonomy" id="375"/>
    <lineage>
        <taxon>Bacteria</taxon>
        <taxon>Pseudomonadati</taxon>
        <taxon>Pseudomonadota</taxon>
        <taxon>Alphaproteobacteria</taxon>
        <taxon>Hyphomicrobiales</taxon>
        <taxon>Nitrobacteraceae</taxon>
        <taxon>Bradyrhizobium</taxon>
    </lineage>
</organism>
<dbReference type="Proteomes" id="UP000193335">
    <property type="component" value="Unassembled WGS sequence"/>
</dbReference>
<dbReference type="Gene3D" id="3.40.50.1820">
    <property type="entry name" value="alpha/beta hydrolase"/>
    <property type="match status" value="1"/>
</dbReference>
<evidence type="ECO:0008006" key="3">
    <source>
        <dbReference type="Google" id="ProtNLM"/>
    </source>
</evidence>
<dbReference type="InterPro" id="IPR010297">
    <property type="entry name" value="DUF900_hydrolase"/>
</dbReference>
<dbReference type="EMBL" id="NAFL01000235">
    <property type="protein sequence ID" value="OSJ34154.1"/>
    <property type="molecule type" value="Genomic_DNA"/>
</dbReference>
<evidence type="ECO:0000313" key="1">
    <source>
        <dbReference type="EMBL" id="OSJ34154.1"/>
    </source>
</evidence>
<evidence type="ECO:0000313" key="2">
    <source>
        <dbReference type="Proteomes" id="UP000193335"/>
    </source>
</evidence>
<dbReference type="PANTHER" id="PTHR36513">
    <property type="entry name" value="ABC TRANSMEMBRANE TYPE-1 DOMAIN-CONTAINING PROTEIN"/>
    <property type="match status" value="1"/>
</dbReference>
<proteinExistence type="predicted"/>
<dbReference type="SUPFAM" id="SSF53474">
    <property type="entry name" value="alpha/beta-Hydrolases"/>
    <property type="match status" value="1"/>
</dbReference>
<dbReference type="Pfam" id="PF05990">
    <property type="entry name" value="DUF900"/>
    <property type="match status" value="1"/>
</dbReference>
<protein>
    <recommendedName>
        <fullName evidence="3">Alpha/beta hydrolase</fullName>
    </recommendedName>
</protein>
<name>A0A1Y2JUA8_BRAJP</name>
<comment type="caution">
    <text evidence="1">The sequence shown here is derived from an EMBL/GenBank/DDBJ whole genome shotgun (WGS) entry which is preliminary data.</text>
</comment>
<dbReference type="InterPro" id="IPR029058">
    <property type="entry name" value="AB_hydrolase_fold"/>
</dbReference>